<evidence type="ECO:0000256" key="2">
    <source>
        <dbReference type="ARBA" id="ARBA00022475"/>
    </source>
</evidence>
<protein>
    <submittedName>
        <fullName evidence="7">ATP synthase I</fullName>
    </submittedName>
</protein>
<evidence type="ECO:0000256" key="1">
    <source>
        <dbReference type="ARBA" id="ARBA00004651"/>
    </source>
</evidence>
<reference evidence="7 8" key="1">
    <citation type="submission" date="2014-06" db="EMBL/GenBank/DDBJ databases">
        <title>Draft genome sequence of an extremely salt tolerant bacteria Halomonas salina/CIFRI 1.</title>
        <authorList>
            <person name="Behera B.D."/>
            <person name="Meena D.K."/>
            <person name="Das P."/>
            <person name="Maharana J."/>
            <person name="Paria P."/>
            <person name="Sharma A.P."/>
            <person name="Shamsudheen K.V."/>
            <person name="Rijit J."/>
            <person name="Dixit V."/>
            <person name="Verma A."/>
            <person name="Scaria V."/>
            <person name="Sivasubbu S."/>
        </authorList>
    </citation>
    <scope>NUCLEOTIDE SEQUENCE [LARGE SCALE GENOMIC DNA]</scope>
    <source>
        <strain evidence="7 8">CIFRI 1</strain>
    </source>
</reference>
<accession>A0ABR4WV71</accession>
<gene>
    <name evidence="7" type="ORF">FP66_02555</name>
</gene>
<comment type="caution">
    <text evidence="7">The sequence shown here is derived from an EMBL/GenBank/DDBJ whole genome shotgun (WGS) entry which is preliminary data.</text>
</comment>
<proteinExistence type="predicted"/>
<sequence length="128" mass="13882">MAARYRRPILGWLMAAQVAMLGALSGLGWLLGSPGDAVSILLGGGVALIANGYFAWRMFRHRGGRQARRMVSGLYQAEAGKFGLTVALFAVVFIAVPPSNHALFFGVYVVMLFVHWLAAWLGTRPLPH</sequence>
<feature type="transmembrane region" description="Helical" evidence="6">
    <location>
        <begin position="37"/>
        <end position="56"/>
    </location>
</feature>
<feature type="transmembrane region" description="Helical" evidence="6">
    <location>
        <begin position="77"/>
        <end position="96"/>
    </location>
</feature>
<keyword evidence="4 6" id="KW-1133">Transmembrane helix</keyword>
<feature type="transmembrane region" description="Helical" evidence="6">
    <location>
        <begin position="12"/>
        <end position="31"/>
    </location>
</feature>
<feature type="transmembrane region" description="Helical" evidence="6">
    <location>
        <begin position="102"/>
        <end position="122"/>
    </location>
</feature>
<evidence type="ECO:0000313" key="7">
    <source>
        <dbReference type="EMBL" id="KGE78629.1"/>
    </source>
</evidence>
<organism evidence="7 8">
    <name type="scientific">Halomonas salina</name>
    <dbReference type="NCBI Taxonomy" id="42565"/>
    <lineage>
        <taxon>Bacteria</taxon>
        <taxon>Pseudomonadati</taxon>
        <taxon>Pseudomonadota</taxon>
        <taxon>Gammaproteobacteria</taxon>
        <taxon>Oceanospirillales</taxon>
        <taxon>Halomonadaceae</taxon>
        <taxon>Halomonas</taxon>
    </lineage>
</organism>
<dbReference type="Pfam" id="PF03899">
    <property type="entry name" value="ATP-synt_I"/>
    <property type="match status" value="1"/>
</dbReference>
<name>A0ABR4WV71_9GAMM</name>
<evidence type="ECO:0000256" key="3">
    <source>
        <dbReference type="ARBA" id="ARBA00022692"/>
    </source>
</evidence>
<dbReference type="RefSeq" id="WP_035594502.1">
    <property type="nucleotide sequence ID" value="NZ_JOKD01000014.1"/>
</dbReference>
<keyword evidence="2" id="KW-1003">Cell membrane</keyword>
<keyword evidence="3 6" id="KW-0812">Transmembrane</keyword>
<dbReference type="Proteomes" id="UP000029721">
    <property type="component" value="Unassembled WGS sequence"/>
</dbReference>
<evidence type="ECO:0000256" key="4">
    <source>
        <dbReference type="ARBA" id="ARBA00022989"/>
    </source>
</evidence>
<evidence type="ECO:0000313" key="8">
    <source>
        <dbReference type="Proteomes" id="UP000029721"/>
    </source>
</evidence>
<evidence type="ECO:0000256" key="6">
    <source>
        <dbReference type="SAM" id="Phobius"/>
    </source>
</evidence>
<evidence type="ECO:0000256" key="5">
    <source>
        <dbReference type="ARBA" id="ARBA00023136"/>
    </source>
</evidence>
<keyword evidence="5 6" id="KW-0472">Membrane</keyword>
<dbReference type="InterPro" id="IPR005598">
    <property type="entry name" value="ATP_synth_I"/>
</dbReference>
<comment type="subcellular location">
    <subcellularLocation>
        <location evidence="1">Cell membrane</location>
        <topology evidence="1">Multi-pass membrane protein</topology>
    </subcellularLocation>
</comment>
<dbReference type="EMBL" id="JOKD01000014">
    <property type="protein sequence ID" value="KGE78629.1"/>
    <property type="molecule type" value="Genomic_DNA"/>
</dbReference>
<keyword evidence="8" id="KW-1185">Reference proteome</keyword>